<dbReference type="KEGG" id="cchl:FPL14_16820"/>
<name>A0A7G5C0D0_9BACL</name>
<accession>A0A7G5C0D0</accession>
<evidence type="ECO:0000313" key="2">
    <source>
        <dbReference type="EMBL" id="QMV42664.1"/>
    </source>
</evidence>
<feature type="transmembrane region" description="Helical" evidence="1">
    <location>
        <begin position="139"/>
        <end position="159"/>
    </location>
</feature>
<keyword evidence="1" id="KW-1133">Transmembrane helix</keyword>
<evidence type="ECO:0000256" key="1">
    <source>
        <dbReference type="SAM" id="Phobius"/>
    </source>
</evidence>
<proteinExistence type="predicted"/>
<feature type="transmembrane region" description="Helical" evidence="1">
    <location>
        <begin position="105"/>
        <end position="127"/>
    </location>
</feature>
<keyword evidence="1" id="KW-0812">Transmembrane</keyword>
<keyword evidence="1" id="KW-0472">Membrane</keyword>
<dbReference type="Proteomes" id="UP000515679">
    <property type="component" value="Chromosome"/>
</dbReference>
<dbReference type="RefSeq" id="WP_182298893.1">
    <property type="nucleotide sequence ID" value="NZ_CP041969.1"/>
</dbReference>
<dbReference type="AlphaFoldDB" id="A0A7G5C0D0"/>
<reference evidence="2 3" key="1">
    <citation type="submission" date="2019-07" db="EMBL/GenBank/DDBJ databases">
        <authorList>
            <person name="Kim J.K."/>
            <person name="Cheong H.-M."/>
            <person name="Choi Y."/>
            <person name="Hwang K.J."/>
            <person name="Lee S."/>
            <person name="Choi C."/>
        </authorList>
    </citation>
    <scope>NUCLEOTIDE SEQUENCE [LARGE SCALE GENOMIC DNA]</scope>
    <source>
        <strain evidence="2 3">KS 22</strain>
    </source>
</reference>
<organism evidence="2 3">
    <name type="scientific">Cohnella cholangitidis</name>
    <dbReference type="NCBI Taxonomy" id="2598458"/>
    <lineage>
        <taxon>Bacteria</taxon>
        <taxon>Bacillati</taxon>
        <taxon>Bacillota</taxon>
        <taxon>Bacilli</taxon>
        <taxon>Bacillales</taxon>
        <taxon>Paenibacillaceae</taxon>
        <taxon>Cohnella</taxon>
    </lineage>
</organism>
<keyword evidence="3" id="KW-1185">Reference proteome</keyword>
<feature type="transmembrane region" description="Helical" evidence="1">
    <location>
        <begin position="15"/>
        <end position="32"/>
    </location>
</feature>
<evidence type="ECO:0000313" key="3">
    <source>
        <dbReference type="Proteomes" id="UP000515679"/>
    </source>
</evidence>
<sequence>MTAIINYITTNSTGIIQDSIFAFIGVFLGILFSPKSDAPHTGNGTSIHQTIQFIQQKVIYNINRSSRHSKPRRSSSNDSDENPLGFYIVGVMLLAFLFYKFHSVIMAYFTGFMLLALASTLTIAIKLYMNNQYDNLNRFWTGVSFFFISIDLVTLILMGKQIDTPISISSMSEFFSSFGMVGVLKYAYFALGFIFILLPNIYLIILLVHMFAVNHYLVRGGRISAFIIRKTSRFTINLHR</sequence>
<dbReference type="EMBL" id="CP041969">
    <property type="protein sequence ID" value="QMV42664.1"/>
    <property type="molecule type" value="Genomic_DNA"/>
</dbReference>
<protein>
    <submittedName>
        <fullName evidence="2">Uncharacterized protein</fullName>
    </submittedName>
</protein>
<feature type="transmembrane region" description="Helical" evidence="1">
    <location>
        <begin position="186"/>
        <end position="212"/>
    </location>
</feature>
<feature type="transmembrane region" description="Helical" evidence="1">
    <location>
        <begin position="82"/>
        <end position="99"/>
    </location>
</feature>
<gene>
    <name evidence="2" type="ORF">FPL14_16820</name>
</gene>